<dbReference type="EMBL" id="BONE01000116">
    <property type="protein sequence ID" value="GIF78066.1"/>
    <property type="molecule type" value="Genomic_DNA"/>
</dbReference>
<dbReference type="InterPro" id="IPR000182">
    <property type="entry name" value="GNAT_dom"/>
</dbReference>
<dbReference type="InterPro" id="IPR016181">
    <property type="entry name" value="Acyl_CoA_acyltransferase"/>
</dbReference>
<dbReference type="InterPro" id="IPR050832">
    <property type="entry name" value="Bact_Acetyltransf"/>
</dbReference>
<keyword evidence="1" id="KW-0808">Transferase</keyword>
<dbReference type="Proteomes" id="UP000604117">
    <property type="component" value="Unassembled WGS sequence"/>
</dbReference>
<organism evidence="4 5">
    <name type="scientific">Asanoa siamensis</name>
    <dbReference type="NCBI Taxonomy" id="926357"/>
    <lineage>
        <taxon>Bacteria</taxon>
        <taxon>Bacillati</taxon>
        <taxon>Actinomycetota</taxon>
        <taxon>Actinomycetes</taxon>
        <taxon>Micromonosporales</taxon>
        <taxon>Micromonosporaceae</taxon>
        <taxon>Asanoa</taxon>
    </lineage>
</organism>
<evidence type="ECO:0000313" key="4">
    <source>
        <dbReference type="EMBL" id="GIF78066.1"/>
    </source>
</evidence>
<comment type="caution">
    <text evidence="4">The sequence shown here is derived from an EMBL/GenBank/DDBJ whole genome shotgun (WGS) entry which is preliminary data.</text>
</comment>
<dbReference type="PANTHER" id="PTHR43877">
    <property type="entry name" value="AMINOALKYLPHOSPHONATE N-ACETYLTRANSFERASE-RELATED-RELATED"/>
    <property type="match status" value="1"/>
</dbReference>
<dbReference type="Gene3D" id="3.40.630.30">
    <property type="match status" value="1"/>
</dbReference>
<name>A0ABQ4D3H1_9ACTN</name>
<dbReference type="CDD" id="cd04301">
    <property type="entry name" value="NAT_SF"/>
    <property type="match status" value="1"/>
</dbReference>
<sequence length="154" mass="16844">MNHHVRRAGPADAPVVTAMVHELAAHQDQTRHVAVTTDRWRALLGRCDIVVLLAEHGGEPVGYVSALRRPHLWSGTDILALDDLWVRPPARDAGVGRALMVALARHAAPEGHTITWSVQPDNIGAQRFYARLGATLRPNIVSSWHPDAYAPALE</sequence>
<dbReference type="PROSITE" id="PS51186">
    <property type="entry name" value="GNAT"/>
    <property type="match status" value="1"/>
</dbReference>
<dbReference type="RefSeq" id="WP_203718902.1">
    <property type="nucleotide sequence ID" value="NZ_BONE01000116.1"/>
</dbReference>
<evidence type="ECO:0000259" key="3">
    <source>
        <dbReference type="PROSITE" id="PS51186"/>
    </source>
</evidence>
<gene>
    <name evidence="4" type="ORF">Asi02nite_75840</name>
</gene>
<dbReference type="SUPFAM" id="SSF55729">
    <property type="entry name" value="Acyl-CoA N-acyltransferases (Nat)"/>
    <property type="match status" value="1"/>
</dbReference>
<dbReference type="Pfam" id="PF00583">
    <property type="entry name" value="Acetyltransf_1"/>
    <property type="match status" value="1"/>
</dbReference>
<keyword evidence="5" id="KW-1185">Reference proteome</keyword>
<evidence type="ECO:0000256" key="1">
    <source>
        <dbReference type="ARBA" id="ARBA00022679"/>
    </source>
</evidence>
<proteinExistence type="predicted"/>
<evidence type="ECO:0000313" key="5">
    <source>
        <dbReference type="Proteomes" id="UP000604117"/>
    </source>
</evidence>
<evidence type="ECO:0000256" key="2">
    <source>
        <dbReference type="ARBA" id="ARBA00023315"/>
    </source>
</evidence>
<reference evidence="4 5" key="1">
    <citation type="submission" date="2021-01" db="EMBL/GenBank/DDBJ databases">
        <title>Whole genome shotgun sequence of Asanoa siamensis NBRC 107932.</title>
        <authorList>
            <person name="Komaki H."/>
            <person name="Tamura T."/>
        </authorList>
    </citation>
    <scope>NUCLEOTIDE SEQUENCE [LARGE SCALE GENOMIC DNA]</scope>
    <source>
        <strain evidence="4 5">NBRC 107932</strain>
    </source>
</reference>
<accession>A0ABQ4D3H1</accession>
<protein>
    <submittedName>
        <fullName evidence="4">N-acetyltransferase</fullName>
    </submittedName>
</protein>
<feature type="domain" description="N-acetyltransferase" evidence="3">
    <location>
        <begin position="3"/>
        <end position="154"/>
    </location>
</feature>
<keyword evidence="2" id="KW-0012">Acyltransferase</keyword>